<proteinExistence type="predicted"/>
<dbReference type="Proteomes" id="UP000683417">
    <property type="component" value="Unassembled WGS sequence"/>
</dbReference>
<dbReference type="EMBL" id="CAJHIT010000005">
    <property type="protein sequence ID" value="CAD6501158.1"/>
    <property type="molecule type" value="Genomic_DNA"/>
</dbReference>
<evidence type="ECO:0000313" key="2">
    <source>
        <dbReference type="Proteomes" id="UP000683417"/>
    </source>
</evidence>
<accession>A0A9W4GE29</accession>
<sequence>MCKAAYVYQTASDTRQWIHANGSIGYMM</sequence>
<protein>
    <submittedName>
        <fullName evidence="1">BgTH12-01412</fullName>
    </submittedName>
</protein>
<name>A0A9W4GE29_BLUGR</name>
<reference evidence="1" key="1">
    <citation type="submission" date="2020-10" db="EMBL/GenBank/DDBJ databases">
        <authorList>
            <person name="Muller C M."/>
        </authorList>
    </citation>
    <scope>NUCLEOTIDE SEQUENCE</scope>
    <source>
        <strain evidence="1">THUN-12</strain>
    </source>
</reference>
<gene>
    <name evidence="1" type="ORF">BGTH12_LOCUS2516</name>
</gene>
<comment type="caution">
    <text evidence="1">The sequence shown here is derived from an EMBL/GenBank/DDBJ whole genome shotgun (WGS) entry which is preliminary data.</text>
</comment>
<dbReference type="AlphaFoldDB" id="A0A9W4GE29"/>
<organism evidence="1 2">
    <name type="scientific">Blumeria graminis f. sp. triticale</name>
    <dbReference type="NCBI Taxonomy" id="1689686"/>
    <lineage>
        <taxon>Eukaryota</taxon>
        <taxon>Fungi</taxon>
        <taxon>Dikarya</taxon>
        <taxon>Ascomycota</taxon>
        <taxon>Pezizomycotina</taxon>
        <taxon>Leotiomycetes</taxon>
        <taxon>Erysiphales</taxon>
        <taxon>Erysiphaceae</taxon>
        <taxon>Blumeria</taxon>
    </lineage>
</organism>
<evidence type="ECO:0000313" key="1">
    <source>
        <dbReference type="EMBL" id="CAD6501158.1"/>
    </source>
</evidence>